<gene>
    <name evidence="6" type="ordered locus">Oter_2878</name>
</gene>
<dbReference type="GO" id="GO:0005737">
    <property type="term" value="C:cytoplasm"/>
    <property type="evidence" value="ECO:0007669"/>
    <property type="project" value="TreeGrafter"/>
</dbReference>
<protein>
    <submittedName>
        <fullName evidence="6">Cystathionine gamma-synthase</fullName>
        <ecNumber evidence="6">2.5.1.48</ecNumber>
    </submittedName>
</protein>
<feature type="modified residue" description="N6-(pyridoxal phosphate)lysine" evidence="3">
    <location>
        <position position="240"/>
    </location>
</feature>
<dbReference type="STRING" id="452637.Oter_2878"/>
<dbReference type="Proteomes" id="UP000007013">
    <property type="component" value="Chromosome"/>
</dbReference>
<dbReference type="GO" id="GO:0030170">
    <property type="term" value="F:pyridoxal phosphate binding"/>
    <property type="evidence" value="ECO:0007669"/>
    <property type="project" value="InterPro"/>
</dbReference>
<reference evidence="6 7" key="1">
    <citation type="journal article" date="2011" name="J. Bacteriol.">
        <title>Genome sequence of the verrucomicrobium Opitutus terrae PB90-1, an abundant inhabitant of rice paddy soil ecosystems.</title>
        <authorList>
            <person name="van Passel M.W."/>
            <person name="Kant R."/>
            <person name="Palva A."/>
            <person name="Copeland A."/>
            <person name="Lucas S."/>
            <person name="Lapidus A."/>
            <person name="Glavina del Rio T."/>
            <person name="Pitluck S."/>
            <person name="Goltsman E."/>
            <person name="Clum A."/>
            <person name="Sun H."/>
            <person name="Schmutz J."/>
            <person name="Larimer F.W."/>
            <person name="Land M.L."/>
            <person name="Hauser L."/>
            <person name="Kyrpides N."/>
            <person name="Mikhailova N."/>
            <person name="Richardson P.P."/>
            <person name="Janssen P.H."/>
            <person name="de Vos W.M."/>
            <person name="Smidt H."/>
        </authorList>
    </citation>
    <scope>NUCLEOTIDE SEQUENCE [LARGE SCALE GENOMIC DNA]</scope>
    <source>
        <strain evidence="7">DSM 11246 / JCM 15787 / PB90-1</strain>
    </source>
</reference>
<comment type="cofactor">
    <cofactor evidence="1 4">
        <name>pyridoxal 5'-phosphate</name>
        <dbReference type="ChEBI" id="CHEBI:597326"/>
    </cofactor>
</comment>
<dbReference type="SUPFAM" id="SSF53383">
    <property type="entry name" value="PLP-dependent transferases"/>
    <property type="match status" value="1"/>
</dbReference>
<dbReference type="EC" id="2.5.1.48" evidence="6"/>
<dbReference type="Gene3D" id="3.40.640.10">
    <property type="entry name" value="Type I PLP-dependent aspartate aminotransferase-like (Major domain)"/>
    <property type="match status" value="1"/>
</dbReference>
<dbReference type="PIRSF" id="PIRSF001434">
    <property type="entry name" value="CGS"/>
    <property type="match status" value="1"/>
</dbReference>
<dbReference type="GO" id="GO:0003962">
    <property type="term" value="F:cystathionine gamma-synthase activity"/>
    <property type="evidence" value="ECO:0007669"/>
    <property type="project" value="UniProtKB-EC"/>
</dbReference>
<dbReference type="PANTHER" id="PTHR11808">
    <property type="entry name" value="TRANS-SULFURATION ENZYME FAMILY MEMBER"/>
    <property type="match status" value="1"/>
</dbReference>
<evidence type="ECO:0000256" key="4">
    <source>
        <dbReference type="RuleBase" id="RU362118"/>
    </source>
</evidence>
<comment type="similarity">
    <text evidence="4">Belongs to the trans-sulfuration enzymes family.</text>
</comment>
<dbReference type="GO" id="GO:0016846">
    <property type="term" value="F:carbon-sulfur lyase activity"/>
    <property type="evidence" value="ECO:0007669"/>
    <property type="project" value="TreeGrafter"/>
</dbReference>
<evidence type="ECO:0000256" key="1">
    <source>
        <dbReference type="ARBA" id="ARBA00001933"/>
    </source>
</evidence>
<dbReference type="OrthoDB" id="9780685at2"/>
<evidence type="ECO:0000256" key="2">
    <source>
        <dbReference type="ARBA" id="ARBA00022898"/>
    </source>
</evidence>
<keyword evidence="7" id="KW-1185">Reference proteome</keyword>
<dbReference type="KEGG" id="ote:Oter_2878"/>
<dbReference type="HOGENOM" id="CLU_018986_2_0_0"/>
<feature type="region of interest" description="Disordered" evidence="5">
    <location>
        <begin position="1"/>
        <end position="56"/>
    </location>
</feature>
<dbReference type="FunFam" id="3.40.640.10:FF:000046">
    <property type="entry name" value="Cystathionine gamma-lyase"/>
    <property type="match status" value="1"/>
</dbReference>
<dbReference type="PANTHER" id="PTHR11808:SF80">
    <property type="entry name" value="CYSTATHIONINE GAMMA-LYASE"/>
    <property type="match status" value="1"/>
</dbReference>
<dbReference type="AlphaFoldDB" id="B1ZXA7"/>
<dbReference type="Gene3D" id="3.90.1150.10">
    <property type="entry name" value="Aspartate Aminotransferase, domain 1"/>
    <property type="match status" value="1"/>
</dbReference>
<keyword evidence="6" id="KW-0808">Transferase</keyword>
<evidence type="ECO:0000313" key="7">
    <source>
        <dbReference type="Proteomes" id="UP000007013"/>
    </source>
</evidence>
<organism evidence="6 7">
    <name type="scientific">Opitutus terrae (strain DSM 11246 / JCM 15787 / PB90-1)</name>
    <dbReference type="NCBI Taxonomy" id="452637"/>
    <lineage>
        <taxon>Bacteria</taxon>
        <taxon>Pseudomonadati</taxon>
        <taxon>Verrucomicrobiota</taxon>
        <taxon>Opitutia</taxon>
        <taxon>Opitutales</taxon>
        <taxon>Opitutaceae</taxon>
        <taxon>Opitutus</taxon>
    </lineage>
</organism>
<dbReference type="CDD" id="cd00614">
    <property type="entry name" value="CGS_like"/>
    <property type="match status" value="1"/>
</dbReference>
<dbReference type="InterPro" id="IPR015424">
    <property type="entry name" value="PyrdxlP-dep_Trfase"/>
</dbReference>
<dbReference type="eggNOG" id="COG0626">
    <property type="taxonomic scope" value="Bacteria"/>
</dbReference>
<name>B1ZXA7_OPITP</name>
<sequence length="425" mass="46101">MMNHHDSWLEQAAGNPASDPRHEPSPPRRQRNASYQLATRCARAGSGPREAGRNASVQPAIHQSAIFDLGAPEDAEAIFSGARKGYAYSRFGNPTVDALARSLADLEGGHGAVVTSSGNAAVLCAVTAALQGRQGPLVTHPDIYGGSFELLRILADVYRVPVEFVDPADEDQWFRALERAGAVLVETPSNPLLRLIDLAAIVQHAKVGGAEVIVDNTVATPFNQRPFQFGADWVVHSTTKYLNGHGDLIGGGVIRREPFTASHRSIHKNLGGTVNAFDAWLVMRGLRTFTLRMEAHNRSGEIVARWLEQRPEISRVYHPSLDSHPQRELFGRQMSHGGGLLSFELRGGEPAAIRFLSRMQLIVHAVSLGGPETLATMPARSSHRGMAPDARQRAGVRDGLVRLSVGLEHVDDILADLDHALRAET</sequence>
<evidence type="ECO:0000256" key="3">
    <source>
        <dbReference type="PIRSR" id="PIRSR001434-2"/>
    </source>
</evidence>
<dbReference type="InterPro" id="IPR000277">
    <property type="entry name" value="Cys/Met-Metab_PyrdxlP-dep_enz"/>
</dbReference>
<dbReference type="InterPro" id="IPR015422">
    <property type="entry name" value="PyrdxlP-dep_Trfase_small"/>
</dbReference>
<dbReference type="EMBL" id="CP001032">
    <property type="protein sequence ID" value="ACB76159.1"/>
    <property type="molecule type" value="Genomic_DNA"/>
</dbReference>
<dbReference type="Pfam" id="PF01053">
    <property type="entry name" value="Cys_Met_Meta_PP"/>
    <property type="match status" value="1"/>
</dbReference>
<evidence type="ECO:0000313" key="6">
    <source>
        <dbReference type="EMBL" id="ACB76159.1"/>
    </source>
</evidence>
<dbReference type="InterPro" id="IPR015421">
    <property type="entry name" value="PyrdxlP-dep_Trfase_major"/>
</dbReference>
<keyword evidence="2 3" id="KW-0663">Pyridoxal phosphate</keyword>
<evidence type="ECO:0000256" key="5">
    <source>
        <dbReference type="SAM" id="MobiDB-lite"/>
    </source>
</evidence>
<accession>B1ZXA7</accession>
<dbReference type="GO" id="GO:0019346">
    <property type="term" value="P:transsulfuration"/>
    <property type="evidence" value="ECO:0007669"/>
    <property type="project" value="InterPro"/>
</dbReference>
<proteinExistence type="inferred from homology"/>